<evidence type="ECO:0000256" key="12">
    <source>
        <dbReference type="ARBA" id="ARBA00023026"/>
    </source>
</evidence>
<comment type="subcellular location">
    <subcellularLocation>
        <location evidence="3">Secreted</location>
    </subcellularLocation>
</comment>
<dbReference type="OrthoDB" id="3626597at2759"/>
<keyword evidence="10" id="KW-0378">Hydrolase</keyword>
<evidence type="ECO:0000256" key="19">
    <source>
        <dbReference type="SAM" id="SignalP"/>
    </source>
</evidence>
<dbReference type="EMBL" id="CAJPEX010003495">
    <property type="protein sequence ID" value="CAG0922268.1"/>
    <property type="molecule type" value="Genomic_DNA"/>
</dbReference>
<dbReference type="AlphaFoldDB" id="A0A7R9BY40"/>
<keyword evidence="8" id="KW-0479">Metal-binding</keyword>
<evidence type="ECO:0000256" key="15">
    <source>
        <dbReference type="ARBA" id="ARBA00023157"/>
    </source>
</evidence>
<keyword evidence="22" id="KW-1185">Reference proteome</keyword>
<accession>A0A7R9BY40</accession>
<proteinExistence type="inferred from homology"/>
<dbReference type="InterPro" id="IPR003146">
    <property type="entry name" value="M14A_act_pep"/>
</dbReference>
<evidence type="ECO:0000313" key="22">
    <source>
        <dbReference type="Proteomes" id="UP000678499"/>
    </source>
</evidence>
<dbReference type="GO" id="GO:0008270">
    <property type="term" value="F:zinc ion binding"/>
    <property type="evidence" value="ECO:0007669"/>
    <property type="project" value="InterPro"/>
</dbReference>
<keyword evidence="5" id="KW-0964">Secreted</keyword>
<dbReference type="PROSITE" id="PS52035">
    <property type="entry name" value="PEPTIDASE_M14"/>
    <property type="match status" value="1"/>
</dbReference>
<dbReference type="PRINTS" id="PR00765">
    <property type="entry name" value="CRBOXYPTASEA"/>
</dbReference>
<dbReference type="Pfam" id="PF00246">
    <property type="entry name" value="Peptidase_M14"/>
    <property type="match status" value="1"/>
</dbReference>
<comment type="function">
    <text evidence="2">Extracellular metalloprotease that contributes to pathogenicity.</text>
</comment>
<evidence type="ECO:0000256" key="17">
    <source>
        <dbReference type="ARBA" id="ARBA00069039"/>
    </source>
</evidence>
<dbReference type="GO" id="GO:0006508">
    <property type="term" value="P:proteolysis"/>
    <property type="evidence" value="ECO:0007669"/>
    <property type="project" value="UniProtKB-KW"/>
</dbReference>
<keyword evidence="6" id="KW-0121">Carboxypeptidase</keyword>
<evidence type="ECO:0000256" key="5">
    <source>
        <dbReference type="ARBA" id="ARBA00022525"/>
    </source>
</evidence>
<reference evidence="21" key="1">
    <citation type="submission" date="2020-11" db="EMBL/GenBank/DDBJ databases">
        <authorList>
            <person name="Tran Van P."/>
        </authorList>
    </citation>
    <scope>NUCLEOTIDE SEQUENCE</scope>
</reference>
<feature type="signal peptide" evidence="19">
    <location>
        <begin position="1"/>
        <end position="19"/>
    </location>
</feature>
<dbReference type="GO" id="GO:0005615">
    <property type="term" value="C:extracellular space"/>
    <property type="evidence" value="ECO:0007669"/>
    <property type="project" value="TreeGrafter"/>
</dbReference>
<comment type="function">
    <text evidence="16">Involved in the digestion of the blood meal.</text>
</comment>
<evidence type="ECO:0000256" key="18">
    <source>
        <dbReference type="PROSITE-ProRule" id="PRU01379"/>
    </source>
</evidence>
<keyword evidence="15" id="KW-1015">Disulfide bond</keyword>
<feature type="active site" description="Proton donor/acceptor" evidence="18">
    <location>
        <position position="379"/>
    </location>
</feature>
<keyword evidence="14" id="KW-0865">Zymogen</keyword>
<dbReference type="FunFam" id="3.40.630.10:FF:000040">
    <property type="entry name" value="zinc carboxypeptidase"/>
    <property type="match status" value="1"/>
</dbReference>
<dbReference type="SUPFAM" id="SSF53187">
    <property type="entry name" value="Zn-dependent exopeptidases"/>
    <property type="match status" value="1"/>
</dbReference>
<dbReference type="CDD" id="cd03860">
    <property type="entry name" value="M14_CP_A-B_like"/>
    <property type="match status" value="1"/>
</dbReference>
<dbReference type="Proteomes" id="UP000678499">
    <property type="component" value="Unassembled WGS sequence"/>
</dbReference>
<keyword evidence="11" id="KW-0862">Zinc</keyword>
<evidence type="ECO:0000256" key="3">
    <source>
        <dbReference type="ARBA" id="ARBA00004613"/>
    </source>
</evidence>
<keyword evidence="7" id="KW-0645">Protease</keyword>
<dbReference type="EMBL" id="OA885532">
    <property type="protein sequence ID" value="CAD7282116.1"/>
    <property type="molecule type" value="Genomic_DNA"/>
</dbReference>
<dbReference type="PANTHER" id="PTHR11705:SF143">
    <property type="entry name" value="SLL0236 PROTEIN"/>
    <property type="match status" value="1"/>
</dbReference>
<dbReference type="PANTHER" id="PTHR11705">
    <property type="entry name" value="PROTEASE FAMILY M14 CARBOXYPEPTIDASE A,B"/>
    <property type="match status" value="1"/>
</dbReference>
<keyword evidence="12" id="KW-0843">Virulence</keyword>
<organism evidence="21">
    <name type="scientific">Notodromas monacha</name>
    <dbReference type="NCBI Taxonomy" id="399045"/>
    <lineage>
        <taxon>Eukaryota</taxon>
        <taxon>Metazoa</taxon>
        <taxon>Ecdysozoa</taxon>
        <taxon>Arthropoda</taxon>
        <taxon>Crustacea</taxon>
        <taxon>Oligostraca</taxon>
        <taxon>Ostracoda</taxon>
        <taxon>Podocopa</taxon>
        <taxon>Podocopida</taxon>
        <taxon>Cypridocopina</taxon>
        <taxon>Cypridoidea</taxon>
        <taxon>Cyprididae</taxon>
        <taxon>Notodromas</taxon>
    </lineage>
</organism>
<evidence type="ECO:0000256" key="13">
    <source>
        <dbReference type="ARBA" id="ARBA00023049"/>
    </source>
</evidence>
<dbReference type="FunFam" id="3.30.70.340:FF:000002">
    <property type="entry name" value="Carboxypeptidase A"/>
    <property type="match status" value="1"/>
</dbReference>
<keyword evidence="13" id="KW-0482">Metalloprotease</keyword>
<evidence type="ECO:0000256" key="6">
    <source>
        <dbReference type="ARBA" id="ARBA00022645"/>
    </source>
</evidence>
<dbReference type="InterPro" id="IPR000834">
    <property type="entry name" value="Peptidase_M14"/>
</dbReference>
<name>A0A7R9BY40_9CRUS</name>
<dbReference type="SUPFAM" id="SSF54897">
    <property type="entry name" value="Protease propeptides/inhibitors"/>
    <property type="match status" value="1"/>
</dbReference>
<dbReference type="Gene3D" id="3.30.70.340">
    <property type="entry name" value="Metallocarboxypeptidase-like"/>
    <property type="match status" value="1"/>
</dbReference>
<evidence type="ECO:0000256" key="1">
    <source>
        <dbReference type="ARBA" id="ARBA00001947"/>
    </source>
</evidence>
<dbReference type="SMART" id="SM00631">
    <property type="entry name" value="Zn_pept"/>
    <property type="match status" value="1"/>
</dbReference>
<dbReference type="PROSITE" id="PS00133">
    <property type="entry name" value="CARBOXYPEPT_ZN_2"/>
    <property type="match status" value="1"/>
</dbReference>
<evidence type="ECO:0000256" key="2">
    <source>
        <dbReference type="ARBA" id="ARBA00003091"/>
    </source>
</evidence>
<dbReference type="Pfam" id="PF02244">
    <property type="entry name" value="Propep_M14"/>
    <property type="match status" value="1"/>
</dbReference>
<evidence type="ECO:0000256" key="14">
    <source>
        <dbReference type="ARBA" id="ARBA00023145"/>
    </source>
</evidence>
<evidence type="ECO:0000259" key="20">
    <source>
        <dbReference type="PROSITE" id="PS52035"/>
    </source>
</evidence>
<gene>
    <name evidence="21" type="ORF">NMOB1V02_LOCUS9748</name>
</gene>
<evidence type="ECO:0000256" key="7">
    <source>
        <dbReference type="ARBA" id="ARBA00022670"/>
    </source>
</evidence>
<evidence type="ECO:0000256" key="10">
    <source>
        <dbReference type="ARBA" id="ARBA00022801"/>
    </source>
</evidence>
<keyword evidence="9 19" id="KW-0732">Signal</keyword>
<comment type="cofactor">
    <cofactor evidence="1">
        <name>Zn(2+)</name>
        <dbReference type="ChEBI" id="CHEBI:29105"/>
    </cofactor>
</comment>
<feature type="domain" description="Peptidase M14" evidence="20">
    <location>
        <begin position="120"/>
        <end position="413"/>
    </location>
</feature>
<evidence type="ECO:0000256" key="11">
    <source>
        <dbReference type="ARBA" id="ARBA00022833"/>
    </source>
</evidence>
<evidence type="ECO:0000256" key="9">
    <source>
        <dbReference type="ARBA" id="ARBA00022729"/>
    </source>
</evidence>
<dbReference type="GO" id="GO:0004181">
    <property type="term" value="F:metallocarboxypeptidase activity"/>
    <property type="evidence" value="ECO:0007669"/>
    <property type="project" value="InterPro"/>
</dbReference>
<protein>
    <recommendedName>
        <fullName evidence="17">Zinc carboxypeptidase A 1</fullName>
    </recommendedName>
</protein>
<feature type="chain" id="PRO_5036210368" description="Zinc carboxypeptidase A 1" evidence="19">
    <location>
        <begin position="20"/>
        <end position="421"/>
    </location>
</feature>
<dbReference type="InterPro" id="IPR057247">
    <property type="entry name" value="CARBOXYPEPT_ZN_2"/>
</dbReference>
<evidence type="ECO:0000256" key="8">
    <source>
        <dbReference type="ARBA" id="ARBA00022723"/>
    </source>
</evidence>
<dbReference type="Gene3D" id="3.40.630.10">
    <property type="entry name" value="Zn peptidases"/>
    <property type="match status" value="1"/>
</dbReference>
<comment type="similarity">
    <text evidence="4 18">Belongs to the peptidase M14 family.</text>
</comment>
<evidence type="ECO:0000256" key="4">
    <source>
        <dbReference type="ARBA" id="ARBA00005988"/>
    </source>
</evidence>
<dbReference type="InterPro" id="IPR036990">
    <property type="entry name" value="M14A-like_propep"/>
</dbReference>
<evidence type="ECO:0000313" key="21">
    <source>
        <dbReference type="EMBL" id="CAD7282116.1"/>
    </source>
</evidence>
<evidence type="ECO:0000256" key="16">
    <source>
        <dbReference type="ARBA" id="ARBA00057299"/>
    </source>
</evidence>
<sequence>MKFSRVLLIGVLGLVLVSGEKKRYDGHQVLRFVPKTQDHLEVLRSIQSRSDQRTQKLDFWAEPSHLNSPVDIMVSPEQKAWLQKHADFFGLEHQVMIADVQELADSIKVGAPGTKLTWDAYYDSPEIYAWVDEITAQFPEIITTQSIGKSTEGRELMLMRINKPSDQQKVTVFLNSNIHAREWITSATTTWIFNELLTNEAYAAELDKFDFHYVPVLNPDGLAYTHNGDRLWRKTLSDHDSFWGCLGVDANRNFDKSFGGPGASSDKCSETYHGPSAFSEPETQAVRDYILANKDAIKIYFDVHSYSQLVLLPYGDTNLKPDDYADLLEKGLILENALRERHGTDYVTGTVPDLLYLASGGSFDWVKEKAGVKYSMGIELRDQGQYGFLLPASQIIASGEETLDGFLAIFNAIRDEILAGH</sequence>